<evidence type="ECO:0000256" key="12">
    <source>
        <dbReference type="ARBA" id="ARBA00022857"/>
    </source>
</evidence>
<gene>
    <name evidence="36" type="ORF">GSLYS_00014919001</name>
</gene>
<dbReference type="EMBL" id="CAXITT010000424">
    <property type="protein sequence ID" value="CAL1541313.1"/>
    <property type="molecule type" value="Genomic_DNA"/>
</dbReference>
<comment type="subcellular location">
    <subcellularLocation>
        <location evidence="2">Endoplasmic reticulum membrane</location>
        <topology evidence="2">Single-pass membrane protein</topology>
    </subcellularLocation>
    <subcellularLocation>
        <location evidence="3">Microsome membrane</location>
    </subcellularLocation>
</comment>
<evidence type="ECO:0000256" key="10">
    <source>
        <dbReference type="ARBA" id="ARBA00022827"/>
    </source>
</evidence>
<evidence type="ECO:0000256" key="29">
    <source>
        <dbReference type="ARBA" id="ARBA00048989"/>
    </source>
</evidence>
<evidence type="ECO:0000256" key="34">
    <source>
        <dbReference type="RuleBase" id="RU361177"/>
    </source>
</evidence>
<dbReference type="GO" id="GO:0050661">
    <property type="term" value="F:NADP binding"/>
    <property type="evidence" value="ECO:0007669"/>
    <property type="project" value="InterPro"/>
</dbReference>
<comment type="catalytic activity">
    <reaction evidence="21">
        <text>hexan-3-one + NADPH + O2 + H(+) = propyl propanoate + NADP(+) + H2O</text>
        <dbReference type="Rhea" id="RHEA:54848"/>
        <dbReference type="ChEBI" id="CHEBI:15377"/>
        <dbReference type="ChEBI" id="CHEBI:15378"/>
        <dbReference type="ChEBI" id="CHEBI:15379"/>
        <dbReference type="ChEBI" id="CHEBI:57783"/>
        <dbReference type="ChEBI" id="CHEBI:58349"/>
        <dbReference type="ChEBI" id="CHEBI:89828"/>
        <dbReference type="ChEBI" id="CHEBI:89891"/>
    </reaction>
    <physiologicalReaction direction="left-to-right" evidence="21">
        <dbReference type="Rhea" id="RHEA:54849"/>
    </physiologicalReaction>
</comment>
<protein>
    <recommendedName>
        <fullName evidence="34">Flavin-containing monooxygenase</fullName>
        <ecNumber evidence="34">1.-.-.-</ecNumber>
    </recommendedName>
</protein>
<dbReference type="PRINTS" id="PR00370">
    <property type="entry name" value="FMOXYGENASE"/>
</dbReference>
<dbReference type="FunFam" id="3.50.50.60:FF:000159">
    <property type="entry name" value="Dimethylaniline monooxygenase [N-oxide-forming]"/>
    <property type="match status" value="1"/>
</dbReference>
<keyword evidence="15 33" id="KW-0503">Monooxygenase</keyword>
<evidence type="ECO:0000256" key="17">
    <source>
        <dbReference type="ARBA" id="ARBA00023136"/>
    </source>
</evidence>
<evidence type="ECO:0000256" key="18">
    <source>
        <dbReference type="ARBA" id="ARBA00045722"/>
    </source>
</evidence>
<comment type="caution">
    <text evidence="36">The sequence shown here is derived from an EMBL/GenBank/DDBJ whole genome shotgun (WGS) entry which is preliminary data.</text>
</comment>
<keyword evidence="7 33" id="KW-0285">Flavoprotein</keyword>
<evidence type="ECO:0000256" key="31">
    <source>
        <dbReference type="ARBA" id="ARBA00049443"/>
    </source>
</evidence>
<evidence type="ECO:0000256" key="22">
    <source>
        <dbReference type="ARBA" id="ARBA00047574"/>
    </source>
</evidence>
<feature type="transmembrane region" description="Helical" evidence="35">
    <location>
        <begin position="518"/>
        <end position="535"/>
    </location>
</feature>
<evidence type="ECO:0000256" key="2">
    <source>
        <dbReference type="ARBA" id="ARBA00004389"/>
    </source>
</evidence>
<evidence type="ECO:0000256" key="24">
    <source>
        <dbReference type="ARBA" id="ARBA00047864"/>
    </source>
</evidence>
<reference evidence="36 37" key="1">
    <citation type="submission" date="2024-04" db="EMBL/GenBank/DDBJ databases">
        <authorList>
            <consortium name="Genoscope - CEA"/>
            <person name="William W."/>
        </authorList>
    </citation>
    <scope>NUCLEOTIDE SEQUENCE [LARGE SCALE GENOMIC DNA]</scope>
</reference>
<comment type="catalytic activity">
    <reaction evidence="20">
        <text>hypotaurine + NADH + O2 + H(+) = taurine + NAD(+) + H2O</text>
        <dbReference type="Rhea" id="RHEA:74111"/>
        <dbReference type="ChEBI" id="CHEBI:15377"/>
        <dbReference type="ChEBI" id="CHEBI:15378"/>
        <dbReference type="ChEBI" id="CHEBI:15379"/>
        <dbReference type="ChEBI" id="CHEBI:57540"/>
        <dbReference type="ChEBI" id="CHEBI:57853"/>
        <dbReference type="ChEBI" id="CHEBI:57945"/>
        <dbReference type="ChEBI" id="CHEBI:507393"/>
        <dbReference type="EC" id="1.14.13.8"/>
    </reaction>
    <physiologicalReaction direction="left-to-right" evidence="20">
        <dbReference type="Rhea" id="RHEA:74112"/>
    </physiologicalReaction>
</comment>
<evidence type="ECO:0000256" key="23">
    <source>
        <dbReference type="ARBA" id="ARBA00047855"/>
    </source>
</evidence>
<evidence type="ECO:0000256" key="14">
    <source>
        <dbReference type="ARBA" id="ARBA00023002"/>
    </source>
</evidence>
<dbReference type="InterPro" id="IPR020946">
    <property type="entry name" value="Flavin_mOase-like"/>
</dbReference>
<dbReference type="GO" id="GO:0050660">
    <property type="term" value="F:flavin adenine dinucleotide binding"/>
    <property type="evidence" value="ECO:0007669"/>
    <property type="project" value="InterPro"/>
</dbReference>
<dbReference type="InterPro" id="IPR036188">
    <property type="entry name" value="FAD/NAD-bd_sf"/>
</dbReference>
<keyword evidence="16" id="KW-0443">Lipid metabolism</keyword>
<comment type="catalytic activity">
    <reaction evidence="27">
        <text>trimethylamine + NADPH + O2 = trimethylamine N-oxide + NADP(+) + H2O</text>
        <dbReference type="Rhea" id="RHEA:31979"/>
        <dbReference type="ChEBI" id="CHEBI:15377"/>
        <dbReference type="ChEBI" id="CHEBI:15379"/>
        <dbReference type="ChEBI" id="CHEBI:15724"/>
        <dbReference type="ChEBI" id="CHEBI:57783"/>
        <dbReference type="ChEBI" id="CHEBI:58349"/>
        <dbReference type="ChEBI" id="CHEBI:58389"/>
        <dbReference type="EC" id="1.14.13.148"/>
    </reaction>
    <physiologicalReaction direction="left-to-right" evidence="27">
        <dbReference type="Rhea" id="RHEA:31980"/>
    </physiologicalReaction>
</comment>
<keyword evidence="9 33" id="KW-0256">Endoplasmic reticulum</keyword>
<dbReference type="GO" id="GO:0006629">
    <property type="term" value="P:lipid metabolic process"/>
    <property type="evidence" value="ECO:0007669"/>
    <property type="project" value="UniProtKB-KW"/>
</dbReference>
<keyword evidence="6" id="KW-0597">Phosphoprotein</keyword>
<dbReference type="GO" id="GO:0034899">
    <property type="term" value="F:trimethylamine monooxygenase activity"/>
    <property type="evidence" value="ECO:0007669"/>
    <property type="project" value="UniProtKB-EC"/>
</dbReference>
<comment type="catalytic activity">
    <reaction evidence="25">
        <text>hexan-3-one + NADPH + O2 + H(+) = ethyl butanoate + NADP(+) + H2O</text>
        <dbReference type="Rhea" id="RHEA:54844"/>
        <dbReference type="ChEBI" id="CHEBI:15377"/>
        <dbReference type="ChEBI" id="CHEBI:15378"/>
        <dbReference type="ChEBI" id="CHEBI:15379"/>
        <dbReference type="ChEBI" id="CHEBI:57783"/>
        <dbReference type="ChEBI" id="CHEBI:58349"/>
        <dbReference type="ChEBI" id="CHEBI:88764"/>
        <dbReference type="ChEBI" id="CHEBI:89891"/>
    </reaction>
    <physiologicalReaction direction="left-to-right" evidence="25">
        <dbReference type="Rhea" id="RHEA:54845"/>
    </physiologicalReaction>
</comment>
<evidence type="ECO:0000256" key="1">
    <source>
        <dbReference type="ARBA" id="ARBA00001974"/>
    </source>
</evidence>
<dbReference type="GO" id="GO:0016174">
    <property type="term" value="F:NAD(P)H oxidase H2O2-forming activity"/>
    <property type="evidence" value="ECO:0007669"/>
    <property type="project" value="UniProtKB-EC"/>
</dbReference>
<keyword evidence="11" id="KW-0492">Microsome</keyword>
<organism evidence="36 37">
    <name type="scientific">Lymnaea stagnalis</name>
    <name type="common">Great pond snail</name>
    <name type="synonym">Helix stagnalis</name>
    <dbReference type="NCBI Taxonomy" id="6523"/>
    <lineage>
        <taxon>Eukaryota</taxon>
        <taxon>Metazoa</taxon>
        <taxon>Spiralia</taxon>
        <taxon>Lophotrochozoa</taxon>
        <taxon>Mollusca</taxon>
        <taxon>Gastropoda</taxon>
        <taxon>Heterobranchia</taxon>
        <taxon>Euthyneura</taxon>
        <taxon>Panpulmonata</taxon>
        <taxon>Hygrophila</taxon>
        <taxon>Lymnaeoidea</taxon>
        <taxon>Lymnaeidae</taxon>
        <taxon>Lymnaea</taxon>
    </lineage>
</organism>
<comment type="catalytic activity">
    <reaction evidence="23">
        <text>sulcatone + NADPH + O2 + H(+) = 4-methylpent-3-en-1-yl acetate + NADP(+) + H2O</text>
        <dbReference type="Rhea" id="RHEA:54864"/>
        <dbReference type="ChEBI" id="CHEBI:15377"/>
        <dbReference type="ChEBI" id="CHEBI:15378"/>
        <dbReference type="ChEBI" id="CHEBI:15379"/>
        <dbReference type="ChEBI" id="CHEBI:16310"/>
        <dbReference type="ChEBI" id="CHEBI:57783"/>
        <dbReference type="ChEBI" id="CHEBI:58349"/>
        <dbReference type="ChEBI" id="CHEBI:138373"/>
    </reaction>
    <physiologicalReaction direction="left-to-right" evidence="23">
        <dbReference type="Rhea" id="RHEA:54865"/>
    </physiologicalReaction>
</comment>
<evidence type="ECO:0000256" key="19">
    <source>
        <dbReference type="ARBA" id="ARBA00045957"/>
    </source>
</evidence>
<dbReference type="Proteomes" id="UP001497497">
    <property type="component" value="Unassembled WGS sequence"/>
</dbReference>
<dbReference type="GO" id="GO:0005789">
    <property type="term" value="C:endoplasmic reticulum membrane"/>
    <property type="evidence" value="ECO:0007669"/>
    <property type="project" value="UniProtKB-SubCell"/>
</dbReference>
<keyword evidence="13 35" id="KW-1133">Transmembrane helix</keyword>
<comment type="cofactor">
    <cofactor evidence="1 33 34">
        <name>FAD</name>
        <dbReference type="ChEBI" id="CHEBI:57692"/>
    </cofactor>
</comment>
<evidence type="ECO:0000256" key="6">
    <source>
        <dbReference type="ARBA" id="ARBA00022553"/>
    </source>
</evidence>
<comment type="function">
    <text evidence="18">Acts as a Baeyer-Villiger monooxygenase on a broad range of substrates. Catalyzes the insertion of an oxygen atom into a carbon-carbon bond adjacent to a carbonyl, which converts ketones to esters. Active on diverse carbonyl compounds, whereas soft nucleophiles are mostly non- or poorly reactive. In contrast with other forms of FMO it is non- or poorly active on 'classical' substrates such as drugs, pesticides, and dietary components containing soft nucleophilic heteroatoms. Able to oxidize drug molecules bearing a carbonyl group on an aliphatic chain, such as nabumetone and pentoxifylline. Also, in the absence of substrates, shows slow but yet significant NADPH oxidase activity. Acts as a positive modulator of cholesterol biosynthesis as well as glucose homeostasis, promoting metabolic aging via pleiotropic effects.</text>
</comment>
<dbReference type="AlphaFoldDB" id="A0AAV2I6W3"/>
<sequence length="548" mass="63136">MSYRVGVIGAGSTGVTAVKNFLEAGFSDIVCFERRDVIGGLWYFKEDTARWEDESCVNRATVINTSKEFMAFSDYPMPDYYPNFCHNTDVLNYFVDYCKHFGVDKYIRYNTEVMQLKKHNSYSSTGRWELRLKDHKTGQETNEVFDFIVVANGHHGVPNMPVFPGQDKFEGKIIHSKEFKDVKSIDGEKAVVLGIGNSGGDVAVELSKYMKVFLSTRRGAWILNRIVDNGLPFDVFYHVRLTTFLQRWMPRSYKNAMLKKMMNQRFCHDFYRLSPVHEPDATHPTLNDELPNRIAAGRVKVKPNIRCFTEKGVSFEDGTHEDGIDLVVFATGYKVEYPFIDKEIVEIRHNKVDLYKYMWLPELPKQTIAFLAVCQPLGAMFPIAELQSRLAAQVFKGAVAMPSANDMKKDIAAKQRELKSRYVDTERHTIQVDWLPYMDELASMMGCKPNMFRLLVTDPSLFWRVLTGPGVPYQFRLNGPNPWPGARQAIFTVMDRIQKPFETRQLPKRKNTSSWKRYFLLITLLSAGAATAYIFRDKNPDLLKHIKF</sequence>
<dbReference type="InterPro" id="IPR000960">
    <property type="entry name" value="Flavin_mOase"/>
</dbReference>
<evidence type="ECO:0000313" key="37">
    <source>
        <dbReference type="Proteomes" id="UP001497497"/>
    </source>
</evidence>
<dbReference type="PIRSF" id="PIRSF000332">
    <property type="entry name" value="FMO"/>
    <property type="match status" value="1"/>
</dbReference>
<evidence type="ECO:0000256" key="32">
    <source>
        <dbReference type="ARBA" id="ARBA00049475"/>
    </source>
</evidence>
<dbReference type="InterPro" id="IPR050346">
    <property type="entry name" value="FMO-like"/>
</dbReference>
<dbReference type="PANTHER" id="PTHR23023">
    <property type="entry name" value="DIMETHYLANILINE MONOOXYGENASE"/>
    <property type="match status" value="1"/>
</dbReference>
<comment type="catalytic activity">
    <reaction evidence="31">
        <text>N,N-dimethylaniline + NADPH + O2 + H(+) = N,N-dimethylaniline N-oxide + NADP(+) + H2O</text>
        <dbReference type="Rhea" id="RHEA:24468"/>
        <dbReference type="ChEBI" id="CHEBI:15377"/>
        <dbReference type="ChEBI" id="CHEBI:15378"/>
        <dbReference type="ChEBI" id="CHEBI:15379"/>
        <dbReference type="ChEBI" id="CHEBI:16269"/>
        <dbReference type="ChEBI" id="CHEBI:17735"/>
        <dbReference type="ChEBI" id="CHEBI:57783"/>
        <dbReference type="ChEBI" id="CHEBI:58349"/>
        <dbReference type="EC" id="1.14.13.8"/>
    </reaction>
    <physiologicalReaction direction="left-to-right" evidence="31">
        <dbReference type="Rhea" id="RHEA:24469"/>
    </physiologicalReaction>
</comment>
<comment type="catalytic activity">
    <reaction evidence="29">
        <text>(2E)-geranial + NADPH + O2 + H(+) = (1E)-2,6-dimethylhepta-1,5-dien-1-yl formate + NADP(+) + H2O</text>
        <dbReference type="Rhea" id="RHEA:54860"/>
        <dbReference type="ChEBI" id="CHEBI:15377"/>
        <dbReference type="ChEBI" id="CHEBI:15378"/>
        <dbReference type="ChEBI" id="CHEBI:15379"/>
        <dbReference type="ChEBI" id="CHEBI:16980"/>
        <dbReference type="ChEBI" id="CHEBI:57783"/>
        <dbReference type="ChEBI" id="CHEBI:58349"/>
        <dbReference type="ChEBI" id="CHEBI:138375"/>
    </reaction>
    <physiologicalReaction direction="left-to-right" evidence="29">
        <dbReference type="Rhea" id="RHEA:54861"/>
    </physiologicalReaction>
</comment>
<evidence type="ECO:0000256" key="13">
    <source>
        <dbReference type="ARBA" id="ARBA00022989"/>
    </source>
</evidence>
<evidence type="ECO:0000256" key="5">
    <source>
        <dbReference type="ARBA" id="ARBA00022481"/>
    </source>
</evidence>
<evidence type="ECO:0000256" key="30">
    <source>
        <dbReference type="ARBA" id="ARBA00048990"/>
    </source>
</evidence>
<evidence type="ECO:0000256" key="25">
    <source>
        <dbReference type="ARBA" id="ARBA00047977"/>
    </source>
</evidence>
<keyword evidence="10 33" id="KW-0274">FAD</keyword>
<keyword evidence="17 33" id="KW-0472">Membrane</keyword>
<comment type="catalytic activity">
    <reaction evidence="22">
        <text>heptan-2-one + NADPH + O2 + H(+) = pentyl acetate + NADP(+) + H2O</text>
        <dbReference type="Rhea" id="RHEA:54836"/>
        <dbReference type="ChEBI" id="CHEBI:5672"/>
        <dbReference type="ChEBI" id="CHEBI:15377"/>
        <dbReference type="ChEBI" id="CHEBI:15378"/>
        <dbReference type="ChEBI" id="CHEBI:15379"/>
        <dbReference type="ChEBI" id="CHEBI:57783"/>
        <dbReference type="ChEBI" id="CHEBI:58349"/>
        <dbReference type="ChEBI" id="CHEBI:87362"/>
    </reaction>
    <physiologicalReaction direction="left-to-right" evidence="22">
        <dbReference type="Rhea" id="RHEA:54837"/>
    </physiologicalReaction>
</comment>
<evidence type="ECO:0000256" key="35">
    <source>
        <dbReference type="SAM" id="Phobius"/>
    </source>
</evidence>
<evidence type="ECO:0000256" key="28">
    <source>
        <dbReference type="ARBA" id="ARBA00048459"/>
    </source>
</evidence>
<keyword evidence="8 35" id="KW-0812">Transmembrane</keyword>
<evidence type="ECO:0000256" key="7">
    <source>
        <dbReference type="ARBA" id="ARBA00022630"/>
    </source>
</evidence>
<keyword evidence="14 33" id="KW-0560">Oxidoreductase</keyword>
<accession>A0AAV2I6W3</accession>
<dbReference type="Pfam" id="PF00743">
    <property type="entry name" value="FMO-like"/>
    <property type="match status" value="1"/>
</dbReference>
<evidence type="ECO:0000256" key="21">
    <source>
        <dbReference type="ARBA" id="ARBA00047426"/>
    </source>
</evidence>
<dbReference type="Gene3D" id="3.50.50.60">
    <property type="entry name" value="FAD/NAD(P)-binding domain"/>
    <property type="match status" value="2"/>
</dbReference>
<evidence type="ECO:0000256" key="33">
    <source>
        <dbReference type="PIRNR" id="PIRNR000332"/>
    </source>
</evidence>
<dbReference type="EC" id="1.-.-.-" evidence="34"/>
<comment type="catalytic activity">
    <reaction evidence="26">
        <text>hypotaurine + NADPH + O2 + H(+) = taurine + NADP(+) + H2O</text>
        <dbReference type="Rhea" id="RHEA:69819"/>
        <dbReference type="ChEBI" id="CHEBI:15377"/>
        <dbReference type="ChEBI" id="CHEBI:15378"/>
        <dbReference type="ChEBI" id="CHEBI:15379"/>
        <dbReference type="ChEBI" id="CHEBI:57783"/>
        <dbReference type="ChEBI" id="CHEBI:57853"/>
        <dbReference type="ChEBI" id="CHEBI:58349"/>
        <dbReference type="ChEBI" id="CHEBI:507393"/>
        <dbReference type="EC" id="1.14.13.8"/>
    </reaction>
    <physiologicalReaction direction="left-to-right" evidence="26">
        <dbReference type="Rhea" id="RHEA:69820"/>
    </physiologicalReaction>
</comment>
<evidence type="ECO:0000256" key="27">
    <source>
        <dbReference type="ARBA" id="ARBA00048088"/>
    </source>
</evidence>
<evidence type="ECO:0000256" key="8">
    <source>
        <dbReference type="ARBA" id="ARBA00022692"/>
    </source>
</evidence>
<comment type="catalytic activity">
    <reaction evidence="30">
        <text>heptan-4-one + NADPH + O2 + H(+) = propyl butanoate + NADP(+) + H2O</text>
        <dbReference type="Rhea" id="RHEA:54852"/>
        <dbReference type="ChEBI" id="CHEBI:15377"/>
        <dbReference type="ChEBI" id="CHEBI:15378"/>
        <dbReference type="ChEBI" id="CHEBI:15379"/>
        <dbReference type="ChEBI" id="CHEBI:57783"/>
        <dbReference type="ChEBI" id="CHEBI:58349"/>
        <dbReference type="ChEBI" id="CHEBI:89484"/>
        <dbReference type="ChEBI" id="CHEBI:89719"/>
    </reaction>
    <physiologicalReaction direction="left-to-right" evidence="30">
        <dbReference type="Rhea" id="RHEA:54853"/>
    </physiologicalReaction>
</comment>
<dbReference type="GO" id="GO:0004499">
    <property type="term" value="F:N,N-dimethylaniline monooxygenase activity"/>
    <property type="evidence" value="ECO:0007669"/>
    <property type="project" value="UniProtKB-UniRule"/>
</dbReference>
<proteinExistence type="inferred from homology"/>
<keyword evidence="12 33" id="KW-0521">NADP</keyword>
<dbReference type="InterPro" id="IPR002257">
    <property type="entry name" value="Flavin_mOase_5"/>
</dbReference>
<keyword evidence="5" id="KW-0488">Methylation</keyword>
<comment type="catalytic activity">
    <reaction evidence="32">
        <text>octan-3-one + NADPH + O2 + H(+) = pentyl propanoate + NADP(+) + H2O</text>
        <dbReference type="Rhea" id="RHEA:54840"/>
        <dbReference type="ChEBI" id="CHEBI:15377"/>
        <dbReference type="ChEBI" id="CHEBI:15378"/>
        <dbReference type="ChEBI" id="CHEBI:15379"/>
        <dbReference type="ChEBI" id="CHEBI:57783"/>
        <dbReference type="ChEBI" id="CHEBI:58349"/>
        <dbReference type="ChEBI" id="CHEBI:80946"/>
        <dbReference type="ChEBI" id="CHEBI:87373"/>
    </reaction>
    <physiologicalReaction direction="left-to-right" evidence="32">
        <dbReference type="Rhea" id="RHEA:54841"/>
    </physiologicalReaction>
</comment>
<evidence type="ECO:0000256" key="4">
    <source>
        <dbReference type="ARBA" id="ARBA00009183"/>
    </source>
</evidence>
<comment type="function">
    <text evidence="19">Broad spectrum monooxygenase that catalyzes the oxygenation of a wide variety of nitrogen- and sulfur-containing compounds including xenobiotics. Catalyzes the S-oxygenation of hypotaurine to produce taurine, an organic osmolyte involved in cell volume regulation as well as a variety of cytoprotective and developmental processes. In vitro, catalyzes the N-oxygenation of trimethylamine (TMA) to produce trimethylamine N-oxide (TMAO) and could therefore participate to the detoxification of this compound that is generated by the action of gut microbiota from dietary precursors such as choline, choline containing compounds, betaine or L-carnitine.</text>
</comment>
<evidence type="ECO:0000256" key="11">
    <source>
        <dbReference type="ARBA" id="ARBA00022848"/>
    </source>
</evidence>
<dbReference type="PRINTS" id="PR01125">
    <property type="entry name" value="FMOXYGENASE5"/>
</dbReference>
<comment type="catalytic activity">
    <reaction evidence="28">
        <text>octan-3-one + NADPH + O2 + H(+) = ethyl hexanoate + NADP(+) + H2O</text>
        <dbReference type="Rhea" id="RHEA:54856"/>
        <dbReference type="ChEBI" id="CHEBI:15377"/>
        <dbReference type="ChEBI" id="CHEBI:15378"/>
        <dbReference type="ChEBI" id="CHEBI:15379"/>
        <dbReference type="ChEBI" id="CHEBI:57783"/>
        <dbReference type="ChEBI" id="CHEBI:58349"/>
        <dbReference type="ChEBI" id="CHEBI:80946"/>
        <dbReference type="ChEBI" id="CHEBI:86055"/>
    </reaction>
    <physiologicalReaction direction="left-to-right" evidence="28">
        <dbReference type="Rhea" id="RHEA:54857"/>
    </physiologicalReaction>
</comment>
<evidence type="ECO:0000256" key="16">
    <source>
        <dbReference type="ARBA" id="ARBA00023098"/>
    </source>
</evidence>
<evidence type="ECO:0000256" key="3">
    <source>
        <dbReference type="ARBA" id="ARBA00004524"/>
    </source>
</evidence>
<evidence type="ECO:0000313" key="36">
    <source>
        <dbReference type="EMBL" id="CAL1541313.1"/>
    </source>
</evidence>
<evidence type="ECO:0000256" key="9">
    <source>
        <dbReference type="ARBA" id="ARBA00022824"/>
    </source>
</evidence>
<evidence type="ECO:0000256" key="26">
    <source>
        <dbReference type="ARBA" id="ARBA00048041"/>
    </source>
</evidence>
<comment type="catalytic activity">
    <reaction evidence="24">
        <text>NADPH + O2 + H(+) = H2O2 + NADP(+)</text>
        <dbReference type="Rhea" id="RHEA:11260"/>
        <dbReference type="ChEBI" id="CHEBI:15378"/>
        <dbReference type="ChEBI" id="CHEBI:15379"/>
        <dbReference type="ChEBI" id="CHEBI:16240"/>
        <dbReference type="ChEBI" id="CHEBI:57783"/>
        <dbReference type="ChEBI" id="CHEBI:58349"/>
        <dbReference type="EC" id="1.6.3.1"/>
    </reaction>
    <physiologicalReaction direction="left-to-right" evidence="24">
        <dbReference type="Rhea" id="RHEA:11261"/>
    </physiologicalReaction>
</comment>
<keyword evidence="37" id="KW-1185">Reference proteome</keyword>
<dbReference type="SUPFAM" id="SSF51905">
    <property type="entry name" value="FAD/NAD(P)-binding domain"/>
    <property type="match status" value="2"/>
</dbReference>
<name>A0AAV2I6W3_LYMST</name>
<comment type="similarity">
    <text evidence="4 33 34">Belongs to the FMO family.</text>
</comment>
<evidence type="ECO:0000256" key="20">
    <source>
        <dbReference type="ARBA" id="ARBA00047338"/>
    </source>
</evidence>
<evidence type="ECO:0000256" key="15">
    <source>
        <dbReference type="ARBA" id="ARBA00023033"/>
    </source>
</evidence>